<dbReference type="STRING" id="37546.A0A1B0GDD3"/>
<dbReference type="AlphaFoldDB" id="A0A1B0GDD3"/>
<dbReference type="VEuPathDB" id="VectorBase:GMOY011308"/>
<proteinExistence type="predicted"/>
<organism evidence="1 2">
    <name type="scientific">Glossina morsitans morsitans</name>
    <name type="common">Savannah tsetse fly</name>
    <dbReference type="NCBI Taxonomy" id="37546"/>
    <lineage>
        <taxon>Eukaryota</taxon>
        <taxon>Metazoa</taxon>
        <taxon>Ecdysozoa</taxon>
        <taxon>Arthropoda</taxon>
        <taxon>Hexapoda</taxon>
        <taxon>Insecta</taxon>
        <taxon>Pterygota</taxon>
        <taxon>Neoptera</taxon>
        <taxon>Endopterygota</taxon>
        <taxon>Diptera</taxon>
        <taxon>Brachycera</taxon>
        <taxon>Muscomorpha</taxon>
        <taxon>Hippoboscoidea</taxon>
        <taxon>Glossinidae</taxon>
        <taxon>Glossina</taxon>
    </lineage>
</organism>
<dbReference type="Pfam" id="PF14223">
    <property type="entry name" value="Retrotran_gag_2"/>
    <property type="match status" value="1"/>
</dbReference>
<keyword evidence="2" id="KW-1185">Reference proteome</keyword>
<dbReference type="EMBL" id="CCAG010011850">
    <property type="status" value="NOT_ANNOTATED_CDS"/>
    <property type="molecule type" value="Genomic_DNA"/>
</dbReference>
<protein>
    <submittedName>
        <fullName evidence="1">Uncharacterized protein</fullName>
    </submittedName>
</protein>
<dbReference type="PhylomeDB" id="A0A1B0GDD3"/>
<evidence type="ECO:0000313" key="1">
    <source>
        <dbReference type="EnsemblMetazoa" id="GMOY011308-PA"/>
    </source>
</evidence>
<reference evidence="1" key="1">
    <citation type="submission" date="2020-05" db="UniProtKB">
        <authorList>
            <consortium name="EnsemblMetazoa"/>
        </authorList>
    </citation>
    <scope>IDENTIFICATION</scope>
    <source>
        <strain evidence="1">Yale</strain>
    </source>
</reference>
<evidence type="ECO:0000313" key="2">
    <source>
        <dbReference type="Proteomes" id="UP000092444"/>
    </source>
</evidence>
<sequence>MEKNGSKRGNVGENTVHSKRLIRKATFLNQVPLVRLREEDVREFLNRHFDAVKKLNEVGIIIGYDFLTILLLYNLPSTFETFRCALERRDKNLPKPEVLKGEI</sequence>
<dbReference type="Proteomes" id="UP000092444">
    <property type="component" value="Unassembled WGS sequence"/>
</dbReference>
<name>A0A1B0GDD3_GLOMM</name>
<accession>A0A1B0GDD3</accession>
<dbReference type="EnsemblMetazoa" id="GMOY011308-RA">
    <property type="protein sequence ID" value="GMOY011308-PA"/>
    <property type="gene ID" value="GMOY011308"/>
</dbReference>